<dbReference type="SUPFAM" id="SSF49785">
    <property type="entry name" value="Galactose-binding domain-like"/>
    <property type="match status" value="2"/>
</dbReference>
<feature type="domain" description="F5/8 type C" evidence="3">
    <location>
        <begin position="122"/>
        <end position="260"/>
    </location>
</feature>
<reference evidence="4 5" key="1">
    <citation type="submission" date="2020-03" db="EMBL/GenBank/DDBJ databases">
        <title>Genomic Encyclopedia of Type Strains, Phase IV (KMG-IV): sequencing the most valuable type-strain genomes for metagenomic binning, comparative biology and taxonomic classification.</title>
        <authorList>
            <person name="Goeker M."/>
        </authorList>
    </citation>
    <scope>NUCLEOTIDE SEQUENCE [LARGE SCALE GENOMIC DNA]</scope>
    <source>
        <strain evidence="4 5">DSM 105096</strain>
    </source>
</reference>
<sequence>MHAISGNMSKKGLTKDLEAIAEVGIGGVLLFNVSEGIPAGKVTYNSPEHHAMLKHAARECDRLGLTFGFHNCDGWSSSGGPWITPENSMKMVVWSETVVDGGHIDTPLAQPTTRRDFYGDIAVLAYPSLPSELVDYEAKPVVTSSDKNLDVAKIMDADPTSETTIAGENPWIQFDYGKQHTVRSFFMNVEDRWASAELWTSDDGTNFTLVKDLYKQKTVHQQLDFSDSFEPVTARYFRIKLTRVNTIREISLKSVATIGKLLARTGINRIDDYKLTPIGNPRAEMIVKPDEIIDLTDKMDDSGNLTATLPAGKFTILRFGYTTNGLQNTPASPEGQGLECDKFSKKALKVHFDAFITKAIDNLADTESMQYIEIDSYEKGMQNWTDSLDAIFREKKGYDLTQFLPLFAGRFVESAETSDAVLGDFRQVTCDLTTENYYGYFTELCHERGLQTYFEPYGDGLINELDVAAKADINMGEFWLERDVRMMNAAVSGSRIYGKNLISAEAFTSIPKLNWKGHPAAVKLKGDSAWTDGVNQFMLHRFAHQANTHVTPGMTLGFWGFHFDRTNTWWHNAGAEWFKYMARGSYLLRQGNPVSDVLVFIGEDAPNAPFYRDEFDPHIPIETNFDCINADALINRIQIKGDRLALPEGLEYQVLVLKNCEKLSLESLTKIHEIALAGIPIAGLTSIEPQGYNVSDELREQFALLLAEIKSQTKIYDHYDWSTIFHENNIATDLDFIGREDMGYTHRTMADKDIYFFYNREKEAALFECAFRVDGKIPELWNSVNGEITKLGQFKHQDGRTTAWITLEAEESVFVVFRESSKGVPSVSLGQNKDLRVEYTLDDDNQLVLNASRNGTYAASMTNGENRKTVIDQIDNPVTIAGSWEVAFPKVNGDKAKFVFDELIDWKDNADDAIRYYSGTAIYRNSFLFNQPKLSENQHWILDLGEVNVIARVKLNGVDLGVLWLPPFKVDVSDALIEGENKLEIHVTNQWTNHLIGDEQFAQTDGYKITNEKMPDWYVNNEPPPSGERTTFTTYPFYKKDSPLISAGLLGPVTLNERQKFMLKE</sequence>
<evidence type="ECO:0000256" key="1">
    <source>
        <dbReference type="ARBA" id="ARBA00022729"/>
    </source>
</evidence>
<protein>
    <recommendedName>
        <fullName evidence="3">F5/8 type C domain-containing protein</fullName>
    </recommendedName>
</protein>
<organism evidence="4 5">
    <name type="scientific">Neolewinella antarctica</name>
    <dbReference type="NCBI Taxonomy" id="442734"/>
    <lineage>
        <taxon>Bacteria</taxon>
        <taxon>Pseudomonadati</taxon>
        <taxon>Bacteroidota</taxon>
        <taxon>Saprospiria</taxon>
        <taxon>Saprospirales</taxon>
        <taxon>Lewinellaceae</taxon>
        <taxon>Neolewinella</taxon>
    </lineage>
</organism>
<keyword evidence="2" id="KW-0378">Hydrolase</keyword>
<dbReference type="InterPro" id="IPR000421">
    <property type="entry name" value="FA58C"/>
</dbReference>
<dbReference type="EMBL" id="JAATJH010000005">
    <property type="protein sequence ID" value="NJC27582.1"/>
    <property type="molecule type" value="Genomic_DNA"/>
</dbReference>
<evidence type="ECO:0000259" key="3">
    <source>
        <dbReference type="PROSITE" id="PS50022"/>
    </source>
</evidence>
<keyword evidence="1" id="KW-0732">Signal</keyword>
<dbReference type="PROSITE" id="PS50022">
    <property type="entry name" value="FA58C_3"/>
    <property type="match status" value="1"/>
</dbReference>
<accession>A0ABX0XED6</accession>
<name>A0ABX0XED6_9BACT</name>
<evidence type="ECO:0000256" key="2">
    <source>
        <dbReference type="ARBA" id="ARBA00022801"/>
    </source>
</evidence>
<keyword evidence="5" id="KW-1185">Reference proteome</keyword>
<comment type="caution">
    <text evidence="4">The sequence shown here is derived from an EMBL/GenBank/DDBJ whole genome shotgun (WGS) entry which is preliminary data.</text>
</comment>
<evidence type="ECO:0000313" key="4">
    <source>
        <dbReference type="EMBL" id="NJC27582.1"/>
    </source>
</evidence>
<dbReference type="InterPro" id="IPR008979">
    <property type="entry name" value="Galactose-bd-like_sf"/>
</dbReference>
<dbReference type="InterPro" id="IPR054593">
    <property type="entry name" value="Beta-mannosidase-like_N2"/>
</dbReference>
<evidence type="ECO:0000313" key="5">
    <source>
        <dbReference type="Proteomes" id="UP000770785"/>
    </source>
</evidence>
<dbReference type="Pfam" id="PF22666">
    <property type="entry name" value="Glyco_hydro_2_N2"/>
    <property type="match status" value="1"/>
</dbReference>
<dbReference type="Gene3D" id="2.60.120.260">
    <property type="entry name" value="Galactose-binding domain-like"/>
    <property type="match status" value="2"/>
</dbReference>
<proteinExistence type="predicted"/>
<dbReference type="NCBIfam" id="NF045579">
    <property type="entry name" value="rhamnoside_JR"/>
    <property type="match status" value="1"/>
</dbReference>
<dbReference type="Pfam" id="PF17132">
    <property type="entry name" value="Glyco_hydro_106"/>
    <property type="match status" value="1"/>
</dbReference>
<dbReference type="Pfam" id="PF00754">
    <property type="entry name" value="F5_F8_type_C"/>
    <property type="match status" value="1"/>
</dbReference>
<dbReference type="Proteomes" id="UP000770785">
    <property type="component" value="Unassembled WGS sequence"/>
</dbReference>
<dbReference type="PANTHER" id="PTHR43817:SF1">
    <property type="entry name" value="HYDROLASE, FAMILY 43, PUTATIVE (AFU_ORTHOLOGUE AFUA_3G01660)-RELATED"/>
    <property type="match status" value="1"/>
</dbReference>
<gene>
    <name evidence="4" type="ORF">GGR27_003099</name>
</gene>
<dbReference type="PANTHER" id="PTHR43817">
    <property type="entry name" value="GLYCOSYL HYDROLASE"/>
    <property type="match status" value="1"/>
</dbReference>